<evidence type="ECO:0000256" key="1">
    <source>
        <dbReference type="ARBA" id="ARBA00004571"/>
    </source>
</evidence>
<dbReference type="Pfam" id="PF00593">
    <property type="entry name" value="TonB_dep_Rec_b-barrel"/>
    <property type="match status" value="1"/>
</dbReference>
<dbReference type="Pfam" id="PF07715">
    <property type="entry name" value="Plug"/>
    <property type="match status" value="1"/>
</dbReference>
<dbReference type="PANTHER" id="PTHR32552">
    <property type="entry name" value="FERRICHROME IRON RECEPTOR-RELATED"/>
    <property type="match status" value="1"/>
</dbReference>
<protein>
    <submittedName>
        <fullName evidence="14">TonB-dependent receptor</fullName>
    </submittedName>
</protein>
<proteinExistence type="inferred from homology"/>
<keyword evidence="10" id="KW-0998">Cell outer membrane</keyword>
<dbReference type="Gene3D" id="3.55.50.30">
    <property type="match status" value="1"/>
</dbReference>
<keyword evidence="7" id="KW-0406">Ion transport</keyword>
<comment type="similarity">
    <text evidence="11">Belongs to the TonB-dependent receptor family.</text>
</comment>
<evidence type="ECO:0000256" key="8">
    <source>
        <dbReference type="ARBA" id="ARBA00023077"/>
    </source>
</evidence>
<dbReference type="RefSeq" id="WP_273687450.1">
    <property type="nucleotide sequence ID" value="NZ_CP117411.1"/>
</dbReference>
<dbReference type="InterPro" id="IPR036942">
    <property type="entry name" value="Beta-barrel_TonB_sf"/>
</dbReference>
<reference evidence="14 15" key="1">
    <citation type="submission" date="2023-02" db="EMBL/GenBank/DDBJ databases">
        <title>Genome sequence of Sphingomonas naphthae.</title>
        <authorList>
            <person name="Kim S."/>
            <person name="Heo J."/>
            <person name="Kwon S.-W."/>
        </authorList>
    </citation>
    <scope>NUCLEOTIDE SEQUENCE [LARGE SCALE GENOMIC DNA]</scope>
    <source>
        <strain evidence="14 15">KACC 18716</strain>
    </source>
</reference>
<dbReference type="SUPFAM" id="SSF56935">
    <property type="entry name" value="Porins"/>
    <property type="match status" value="1"/>
</dbReference>
<keyword evidence="15" id="KW-1185">Reference proteome</keyword>
<keyword evidence="9 11" id="KW-0472">Membrane</keyword>
<dbReference type="SMART" id="SM00965">
    <property type="entry name" value="STN"/>
    <property type="match status" value="1"/>
</dbReference>
<feature type="domain" description="Secretin/TonB short N-terminal" evidence="13">
    <location>
        <begin position="50"/>
        <end position="101"/>
    </location>
</feature>
<evidence type="ECO:0000313" key="15">
    <source>
        <dbReference type="Proteomes" id="UP001220395"/>
    </source>
</evidence>
<evidence type="ECO:0000256" key="10">
    <source>
        <dbReference type="ARBA" id="ARBA00023237"/>
    </source>
</evidence>
<dbReference type="EMBL" id="CP117411">
    <property type="protein sequence ID" value="WCT73316.1"/>
    <property type="molecule type" value="Genomic_DNA"/>
</dbReference>
<name>A0ABY7TKK8_9SPHN</name>
<dbReference type="PANTHER" id="PTHR32552:SF81">
    <property type="entry name" value="TONB-DEPENDENT OUTER MEMBRANE RECEPTOR"/>
    <property type="match status" value="1"/>
</dbReference>
<evidence type="ECO:0000256" key="5">
    <source>
        <dbReference type="ARBA" id="ARBA00022692"/>
    </source>
</evidence>
<keyword evidence="14" id="KW-0675">Receptor</keyword>
<organism evidence="14 15">
    <name type="scientific">Sphingomonas naphthae</name>
    <dbReference type="NCBI Taxonomy" id="1813468"/>
    <lineage>
        <taxon>Bacteria</taxon>
        <taxon>Pseudomonadati</taxon>
        <taxon>Pseudomonadota</taxon>
        <taxon>Alphaproteobacteria</taxon>
        <taxon>Sphingomonadales</taxon>
        <taxon>Sphingomonadaceae</taxon>
        <taxon>Sphingomonas</taxon>
    </lineage>
</organism>
<evidence type="ECO:0000256" key="7">
    <source>
        <dbReference type="ARBA" id="ARBA00023065"/>
    </source>
</evidence>
<evidence type="ECO:0000256" key="9">
    <source>
        <dbReference type="ARBA" id="ARBA00023136"/>
    </source>
</evidence>
<dbReference type="InterPro" id="IPR011662">
    <property type="entry name" value="Secretin/TonB_short_N"/>
</dbReference>
<gene>
    <name evidence="14" type="ORF">PQ455_17140</name>
</gene>
<dbReference type="Gene3D" id="2.40.170.20">
    <property type="entry name" value="TonB-dependent receptor, beta-barrel domain"/>
    <property type="match status" value="1"/>
</dbReference>
<evidence type="ECO:0000313" key="14">
    <source>
        <dbReference type="EMBL" id="WCT73316.1"/>
    </source>
</evidence>
<dbReference type="InterPro" id="IPR039426">
    <property type="entry name" value="TonB-dep_rcpt-like"/>
</dbReference>
<evidence type="ECO:0000256" key="2">
    <source>
        <dbReference type="ARBA" id="ARBA00022448"/>
    </source>
</evidence>
<evidence type="ECO:0000256" key="12">
    <source>
        <dbReference type="SAM" id="SignalP"/>
    </source>
</evidence>
<keyword evidence="3" id="KW-1134">Transmembrane beta strand</keyword>
<sequence length="784" mass="82935">MYRRADLRIVASLIVLAAGQPVAAQGVSAFDVPGGRLEVALQRLARQANIDIGGVDLVVPGTAVRALKGRMPVARALDRLLAGSGLAAVAVGPGAWRLERAKPRPQPAVVARAAPRASPAPSSEIVVTAGKREMALSQLAGSAVVVDLDGSDASAPFGADATSWLVRQSPILQQTELGSGRNKLFIRGIADSSFTGPTQSTASTYFAEVRMGYNGPDPNLALLDMRRAEILEGPQGTLYGAGSLGGVIRLMPRQPVLGEASGMIEGGVTATQGGALGKEVAGVGNLSFGPSTAIRLLGYRQIEGGYIDDVGQRERNVNKTRTTGGRAALRIEPLDGWRLDIGVIGQTITAPDLQYGQLGLTGLTRRSAIAQPFEDDYVLARGTLAKRWSGGLNLVVSMGRVWHDTNQRYEATRATSTAPVAYDEDGRIRMTSQEARLSRTSAGGLSWVIGASRVRDTTAKARRIGFLATPRDIVGVTNRTRERALFGEATVPLFGPLSVTGGLRYTTARMDGEPDTRVTSAIIRGQTSKRADPSLGAAIQLSPRISGYARYSQGFRTAGLAVARGVGRVANYRSDSIHVGEAGVRLARGGQYGLSGSAGISYARWLDIQADLVDRFGFPYTGNLGNGRLATLELLGNWLGRGGWNANAGLVLTRSKLTRPEPEFVAATNQSLSDTPRVTVTLSGGWKHDYAKGRTLSLDAGGRYVGHSSLGLGTVLAIPQGDYLETRVAARYTAGGIGFFAELSNLLNERSNRFAIGNPFGVAARDQYTPQRPRNMRLGASASF</sequence>
<keyword evidence="8 11" id="KW-0798">TonB box</keyword>
<keyword evidence="12" id="KW-0732">Signal</keyword>
<feature type="signal peptide" evidence="12">
    <location>
        <begin position="1"/>
        <end position="23"/>
    </location>
</feature>
<evidence type="ECO:0000256" key="4">
    <source>
        <dbReference type="ARBA" id="ARBA00022496"/>
    </source>
</evidence>
<keyword evidence="5" id="KW-0812">Transmembrane</keyword>
<comment type="subcellular location">
    <subcellularLocation>
        <location evidence="1">Cell outer membrane</location>
        <topology evidence="1">Multi-pass membrane protein</topology>
    </subcellularLocation>
</comment>
<evidence type="ECO:0000259" key="13">
    <source>
        <dbReference type="SMART" id="SM00965"/>
    </source>
</evidence>
<evidence type="ECO:0000256" key="6">
    <source>
        <dbReference type="ARBA" id="ARBA00023004"/>
    </source>
</evidence>
<accession>A0ABY7TKK8</accession>
<keyword evidence="4" id="KW-0410">Iron transport</keyword>
<feature type="chain" id="PRO_5047273612" evidence="12">
    <location>
        <begin position="24"/>
        <end position="784"/>
    </location>
</feature>
<dbReference type="InterPro" id="IPR000531">
    <property type="entry name" value="Beta-barrel_TonB"/>
</dbReference>
<keyword evidence="2" id="KW-0813">Transport</keyword>
<dbReference type="InterPro" id="IPR012910">
    <property type="entry name" value="Plug_dom"/>
</dbReference>
<evidence type="ECO:0000256" key="11">
    <source>
        <dbReference type="RuleBase" id="RU003357"/>
    </source>
</evidence>
<keyword evidence="6" id="KW-0408">Iron</keyword>
<dbReference type="Proteomes" id="UP001220395">
    <property type="component" value="Chromosome"/>
</dbReference>
<evidence type="ECO:0000256" key="3">
    <source>
        <dbReference type="ARBA" id="ARBA00022452"/>
    </source>
</evidence>